<organism evidence="1 2">
    <name type="scientific">Tolypothrix tenuis PCC 7101</name>
    <dbReference type="NCBI Taxonomy" id="231146"/>
    <lineage>
        <taxon>Bacteria</taxon>
        <taxon>Bacillati</taxon>
        <taxon>Cyanobacteriota</taxon>
        <taxon>Cyanophyceae</taxon>
        <taxon>Nostocales</taxon>
        <taxon>Tolypothrichaceae</taxon>
        <taxon>Tolypothrix</taxon>
    </lineage>
</organism>
<reference evidence="1 2" key="1">
    <citation type="submission" date="2017-06" db="EMBL/GenBank/DDBJ databases">
        <title>Genome sequencing of cyanobaciteial culture collection at National Institute for Environmental Studies (NIES).</title>
        <authorList>
            <person name="Hirose Y."/>
            <person name="Shimura Y."/>
            <person name="Fujisawa T."/>
            <person name="Nakamura Y."/>
            <person name="Kawachi M."/>
        </authorList>
    </citation>
    <scope>NUCLEOTIDE SEQUENCE [LARGE SCALE GENOMIC DNA]</scope>
    <source>
        <strain evidence="1 2">NIES-37</strain>
    </source>
</reference>
<dbReference type="EMBL" id="AP018248">
    <property type="protein sequence ID" value="BAY99580.1"/>
    <property type="molecule type" value="Genomic_DNA"/>
</dbReference>
<dbReference type="AlphaFoldDB" id="A0A1Z4N1L6"/>
<evidence type="ECO:0000313" key="2">
    <source>
        <dbReference type="Proteomes" id="UP000218785"/>
    </source>
</evidence>
<keyword evidence="2" id="KW-1185">Reference proteome</keyword>
<accession>A0A1Z4N1L6</accession>
<proteinExistence type="predicted"/>
<dbReference type="KEGG" id="ttq:NIES37_35630"/>
<protein>
    <submittedName>
        <fullName evidence="1">Uncharacterized protein</fullName>
    </submittedName>
</protein>
<gene>
    <name evidence="1" type="ORF">NIES37_35630</name>
</gene>
<dbReference type="Proteomes" id="UP000218785">
    <property type="component" value="Chromosome"/>
</dbReference>
<evidence type="ECO:0000313" key="1">
    <source>
        <dbReference type="EMBL" id="BAY99580.1"/>
    </source>
</evidence>
<sequence>MMLESVDTLRLKSADIPEFQAIGASVDQVLQRSHLVRYPRYLCIPHHKTNTSPNTYTSTGKGLPNKKISQYLLWGGHLVRPVYVAGKMPAPQDGIIYFLEIPNCPSNFLET</sequence>
<name>A0A1Z4N1L6_9CYAN</name>